<reference evidence="7" key="1">
    <citation type="submission" date="2017-06" db="EMBL/GenBank/DDBJ databases">
        <authorList>
            <person name="Varghese N."/>
            <person name="Submissions S."/>
        </authorList>
    </citation>
    <scope>NUCLEOTIDE SEQUENCE [LARGE SCALE GENOMIC DNA]</scope>
    <source>
        <strain evidence="7">SCA</strain>
    </source>
</reference>
<dbReference type="InterPro" id="IPR002052">
    <property type="entry name" value="DNA_methylase_N6_adenine_CS"/>
</dbReference>
<evidence type="ECO:0000313" key="7">
    <source>
        <dbReference type="Proteomes" id="UP000198304"/>
    </source>
</evidence>
<evidence type="ECO:0000256" key="4">
    <source>
        <dbReference type="ARBA" id="ARBA00022747"/>
    </source>
</evidence>
<accession>A0A239KWQ0</accession>
<dbReference type="OrthoDB" id="9773571at2"/>
<keyword evidence="3" id="KW-0808">Transferase</keyword>
<protein>
    <submittedName>
        <fullName evidence="6">DNA methylase</fullName>
    </submittedName>
</protein>
<dbReference type="EMBL" id="FZOJ01000054">
    <property type="protein sequence ID" value="SNT21684.1"/>
    <property type="molecule type" value="Genomic_DNA"/>
</dbReference>
<proteinExistence type="inferred from homology"/>
<comment type="similarity">
    <text evidence="1">Belongs to the N(4)/N(6)-methyltransferase family.</text>
</comment>
<dbReference type="InterPro" id="IPR029063">
    <property type="entry name" value="SAM-dependent_MTases_sf"/>
</dbReference>
<keyword evidence="7" id="KW-1185">Reference proteome</keyword>
<feature type="domain" description="DNA methylase N-4/N-6" evidence="5">
    <location>
        <begin position="84"/>
        <end position="130"/>
    </location>
</feature>
<sequence length="855" mass="100018">MSIKDRENTKLTKEDIDKVRHFEGFPIGSDEDIIALSNPPYYTACPNPFIEDFIKEFGKPYDEETDDYHSEPFAIDISEGKYAPLYKLHAYPTKVPYKAIMHYILHYTNPGDIVFDGFCGTGMTGVAAQLCDMDSLAATREGFSKDEIEKLGERKVILSDLSPTATFISSCYNQKKDVLATYEKMQEILNDCEKKYGWMYSFGEDKIINYIVWSKKKLCSNCGSDFSVWDRTIIYDFNSAIGSVVKEPKCRHCGIILDIPACENENNLVDDNGEVRTIPKYIPVLVNYKKNGKRYEEIPNEDIYILIDKVNQMHFEYWYPHNLMMNKKGQWGDYYRAGYHKGIKYIDDFMTKRTLIIYGYLFERIKEEKNVSIRNDLMFICTACFNRTTRMVRYMAQHKEKNVGPLSGTLYMSSIFGEINVISNIRDRLDKWVKAFSTNSHLFQVNDNVRITTQSTTDLRLPENSIDYIFIDPPFGDNLIYSELNHLTDSWLKVIENIKNETIVSYTQNKDNEIYKKLMRESLSNMYKALKPSRWITIEFHNSKNAIWNIIHSAVTSSGFIIADVRTLDKKKGTTKQMIYTSSVKQDLVISAYKPKDYFKNDFLKNAGNENTVWMFIRQHLENLPRVVVVNNCVEVIAERQAFLLFDRMVSYHLVNNISVPLDAADFYRGLDEKFLKRDGMYFLQDQVNEYDHARLKMDVEFMQMVLFVNDEKTAIAWLYQQLNTPQTYAEIQPKFMKEIRSIEKHELLPELAVLLEDNFLKDENGKWYIPDTTKAADVMKLREKRLVKEFEEYLNSKGKLKKFRTEAVRAGFAKLWKEKNYNLIVKTADRLPDKVIQEDDKLLMYYDISLSRVE</sequence>
<dbReference type="GO" id="GO:0008170">
    <property type="term" value="F:N-methyltransferase activity"/>
    <property type="evidence" value="ECO:0007669"/>
    <property type="project" value="InterPro"/>
</dbReference>
<name>A0A239KWQ0_9FIRM</name>
<gene>
    <name evidence="6" type="ORF">SAMN05446037_10548</name>
</gene>
<dbReference type="InterPro" id="IPR002941">
    <property type="entry name" value="DNA_methylase_N4/N6"/>
</dbReference>
<keyword evidence="2 6" id="KW-0489">Methyltransferase</keyword>
<dbReference type="Gene3D" id="3.40.50.150">
    <property type="entry name" value="Vaccinia Virus protein VP39"/>
    <property type="match status" value="2"/>
</dbReference>
<evidence type="ECO:0000256" key="1">
    <source>
        <dbReference type="ARBA" id="ARBA00006594"/>
    </source>
</evidence>
<dbReference type="GO" id="GO:0009307">
    <property type="term" value="P:DNA restriction-modification system"/>
    <property type="evidence" value="ECO:0007669"/>
    <property type="project" value="UniProtKB-KW"/>
</dbReference>
<evidence type="ECO:0000256" key="2">
    <source>
        <dbReference type="ARBA" id="ARBA00022603"/>
    </source>
</evidence>
<evidence type="ECO:0000259" key="5">
    <source>
        <dbReference type="Pfam" id="PF01555"/>
    </source>
</evidence>
<dbReference type="AlphaFoldDB" id="A0A239KWQ0"/>
<dbReference type="GO" id="GO:0032259">
    <property type="term" value="P:methylation"/>
    <property type="evidence" value="ECO:0007669"/>
    <property type="project" value="UniProtKB-KW"/>
</dbReference>
<dbReference type="PROSITE" id="PS00092">
    <property type="entry name" value="N6_MTASE"/>
    <property type="match status" value="1"/>
</dbReference>
<dbReference type="Pfam" id="PF01555">
    <property type="entry name" value="N6_N4_Mtase"/>
    <property type="match status" value="2"/>
</dbReference>
<dbReference type="GO" id="GO:0003677">
    <property type="term" value="F:DNA binding"/>
    <property type="evidence" value="ECO:0007669"/>
    <property type="project" value="InterPro"/>
</dbReference>
<dbReference type="Proteomes" id="UP000198304">
    <property type="component" value="Unassembled WGS sequence"/>
</dbReference>
<evidence type="ECO:0000256" key="3">
    <source>
        <dbReference type="ARBA" id="ARBA00022679"/>
    </source>
</evidence>
<keyword evidence="4" id="KW-0680">Restriction system</keyword>
<evidence type="ECO:0000313" key="6">
    <source>
        <dbReference type="EMBL" id="SNT21684.1"/>
    </source>
</evidence>
<feature type="domain" description="DNA methylase N-4/N-6" evidence="5">
    <location>
        <begin position="466"/>
        <end position="607"/>
    </location>
</feature>
<organism evidence="6 7">
    <name type="scientific">Anaerovirgula multivorans</name>
    <dbReference type="NCBI Taxonomy" id="312168"/>
    <lineage>
        <taxon>Bacteria</taxon>
        <taxon>Bacillati</taxon>
        <taxon>Bacillota</taxon>
        <taxon>Clostridia</taxon>
        <taxon>Peptostreptococcales</taxon>
        <taxon>Natronincolaceae</taxon>
        <taxon>Anaerovirgula</taxon>
    </lineage>
</organism>
<dbReference type="SUPFAM" id="SSF53335">
    <property type="entry name" value="S-adenosyl-L-methionine-dependent methyltransferases"/>
    <property type="match status" value="2"/>
</dbReference>
<dbReference type="RefSeq" id="WP_089285464.1">
    <property type="nucleotide sequence ID" value="NZ_FZOJ01000054.1"/>
</dbReference>